<dbReference type="AlphaFoldDB" id="A0A1G6EPK0"/>
<evidence type="ECO:0000256" key="6">
    <source>
        <dbReference type="ARBA" id="ARBA00023136"/>
    </source>
</evidence>
<dbReference type="GO" id="GO:0008324">
    <property type="term" value="F:monoatomic cation transmembrane transporter activity"/>
    <property type="evidence" value="ECO:0007669"/>
    <property type="project" value="InterPro"/>
</dbReference>
<accession>A0A1G6EPK0</accession>
<keyword evidence="6" id="KW-0472">Membrane</keyword>
<dbReference type="InterPro" id="IPR002758">
    <property type="entry name" value="Cation_antiport_E"/>
</dbReference>
<sequence>MDPRTLLFRVAVFGLLWWVLTQGGSPLSGLGIIAILSASVLSLRMIPPGAWNWRFSALIRFGPYFLHQSLLGGLDVAYRALRPRMDLKPVVITHILRLESEPARVFFVWVVSLLPGTAGVDLQYDTVSVHVLDESIADAQKLRELEDRIDDLFGNGDE</sequence>
<gene>
    <name evidence="7" type="ORF">SAMN05660653_03014</name>
</gene>
<dbReference type="PANTHER" id="PTHR34584:SF1">
    <property type="entry name" value="NA(+)_H(+) ANTIPORTER SUBUNIT E1"/>
    <property type="match status" value="1"/>
</dbReference>
<dbReference type="OrthoDB" id="1492952at2"/>
<dbReference type="RefSeq" id="WP_161946365.1">
    <property type="nucleotide sequence ID" value="NZ_FMXO01000020.1"/>
</dbReference>
<evidence type="ECO:0000256" key="3">
    <source>
        <dbReference type="ARBA" id="ARBA00022475"/>
    </source>
</evidence>
<dbReference type="EMBL" id="FMXO01000020">
    <property type="protein sequence ID" value="SDB59182.1"/>
    <property type="molecule type" value="Genomic_DNA"/>
</dbReference>
<comment type="similarity">
    <text evidence="2">Belongs to the CPA3 antiporters (TC 2.A.63) subunit E family.</text>
</comment>
<evidence type="ECO:0000256" key="1">
    <source>
        <dbReference type="ARBA" id="ARBA00004651"/>
    </source>
</evidence>
<dbReference type="STRING" id="617002.SAMN05660653_03014"/>
<name>A0A1G6EPK0_9BACT</name>
<keyword evidence="3" id="KW-1003">Cell membrane</keyword>
<dbReference type="PANTHER" id="PTHR34584">
    <property type="entry name" value="NA(+)/H(+) ANTIPORTER SUBUNIT E1"/>
    <property type="match status" value="1"/>
</dbReference>
<keyword evidence="8" id="KW-1185">Reference proteome</keyword>
<evidence type="ECO:0000313" key="8">
    <source>
        <dbReference type="Proteomes" id="UP000198771"/>
    </source>
</evidence>
<reference evidence="7 8" key="1">
    <citation type="submission" date="2016-10" db="EMBL/GenBank/DDBJ databases">
        <authorList>
            <person name="de Groot N.N."/>
        </authorList>
    </citation>
    <scope>NUCLEOTIDE SEQUENCE [LARGE SCALE GENOMIC DNA]</scope>
    <source>
        <strain evidence="7 8">ASO4-2</strain>
    </source>
</reference>
<dbReference type="GO" id="GO:0005886">
    <property type="term" value="C:plasma membrane"/>
    <property type="evidence" value="ECO:0007669"/>
    <property type="project" value="UniProtKB-SubCell"/>
</dbReference>
<keyword evidence="4" id="KW-0812">Transmembrane</keyword>
<proteinExistence type="inferred from homology"/>
<evidence type="ECO:0000256" key="4">
    <source>
        <dbReference type="ARBA" id="ARBA00022692"/>
    </source>
</evidence>
<organism evidence="7 8">
    <name type="scientific">Desulfonatronum thiosulfatophilum</name>
    <dbReference type="NCBI Taxonomy" id="617002"/>
    <lineage>
        <taxon>Bacteria</taxon>
        <taxon>Pseudomonadati</taxon>
        <taxon>Thermodesulfobacteriota</taxon>
        <taxon>Desulfovibrionia</taxon>
        <taxon>Desulfovibrionales</taxon>
        <taxon>Desulfonatronaceae</taxon>
        <taxon>Desulfonatronum</taxon>
    </lineage>
</organism>
<comment type="subcellular location">
    <subcellularLocation>
        <location evidence="1">Cell membrane</location>
        <topology evidence="1">Multi-pass membrane protein</topology>
    </subcellularLocation>
</comment>
<dbReference type="Proteomes" id="UP000198771">
    <property type="component" value="Unassembled WGS sequence"/>
</dbReference>
<evidence type="ECO:0000313" key="7">
    <source>
        <dbReference type="EMBL" id="SDB59182.1"/>
    </source>
</evidence>
<keyword evidence="5" id="KW-1133">Transmembrane helix</keyword>
<evidence type="ECO:0000256" key="2">
    <source>
        <dbReference type="ARBA" id="ARBA00006228"/>
    </source>
</evidence>
<dbReference type="Pfam" id="PF01899">
    <property type="entry name" value="MNHE"/>
    <property type="match status" value="1"/>
</dbReference>
<evidence type="ECO:0000256" key="5">
    <source>
        <dbReference type="ARBA" id="ARBA00022989"/>
    </source>
</evidence>
<protein>
    <submittedName>
        <fullName evidence="7">Multicomponent Na+:H+ antiporter subunit E</fullName>
    </submittedName>
</protein>